<evidence type="ECO:0000256" key="4">
    <source>
        <dbReference type="ARBA" id="ARBA00022741"/>
    </source>
</evidence>
<evidence type="ECO:0000256" key="5">
    <source>
        <dbReference type="ARBA" id="ARBA00022840"/>
    </source>
</evidence>
<dbReference type="InterPro" id="IPR013611">
    <property type="entry name" value="Transp-assoc_OB_typ2"/>
</dbReference>
<dbReference type="GO" id="GO:0043190">
    <property type="term" value="C:ATP-binding cassette (ABC) transporter complex"/>
    <property type="evidence" value="ECO:0007669"/>
    <property type="project" value="InterPro"/>
</dbReference>
<dbReference type="AlphaFoldDB" id="A0A1A7PS80"/>
<evidence type="ECO:0000256" key="2">
    <source>
        <dbReference type="ARBA" id="ARBA00022475"/>
    </source>
</evidence>
<dbReference type="Pfam" id="PF00005">
    <property type="entry name" value="ABC_tran"/>
    <property type="match status" value="1"/>
</dbReference>
<keyword evidence="7" id="KW-0406">Ion transport</keyword>
<keyword evidence="5" id="KW-0067">ATP-binding</keyword>
<dbReference type="InterPro" id="IPR003593">
    <property type="entry name" value="AAA+_ATPase"/>
</dbReference>
<dbReference type="PATRIC" id="fig|505345.6.peg.1225"/>
<dbReference type="EMBL" id="JTJR01000023">
    <property type="protein sequence ID" value="OBX04582.1"/>
    <property type="molecule type" value="Genomic_DNA"/>
</dbReference>
<evidence type="ECO:0000313" key="10">
    <source>
        <dbReference type="EMBL" id="OBX04582.1"/>
    </source>
</evidence>
<accession>A0A1A7PS80</accession>
<dbReference type="STRING" id="505345.QV06_06025"/>
<dbReference type="SUPFAM" id="SSF52540">
    <property type="entry name" value="P-loop containing nucleoside triphosphate hydrolases"/>
    <property type="match status" value="1"/>
</dbReference>
<evidence type="ECO:0000313" key="11">
    <source>
        <dbReference type="Proteomes" id="UP000092626"/>
    </source>
</evidence>
<dbReference type="InterPro" id="IPR015853">
    <property type="entry name" value="ABC_transpr_FbpC"/>
</dbReference>
<dbReference type="Proteomes" id="UP000092626">
    <property type="component" value="Unassembled WGS sequence"/>
</dbReference>
<keyword evidence="3" id="KW-0410">Iron transport</keyword>
<dbReference type="Pfam" id="PF08402">
    <property type="entry name" value="TOBE_2"/>
    <property type="match status" value="1"/>
</dbReference>
<dbReference type="InterPro" id="IPR003439">
    <property type="entry name" value="ABC_transporter-like_ATP-bd"/>
</dbReference>
<organism evidence="10 11">
    <name type="scientific">Gallibacterium genomosp. 3</name>
    <dbReference type="NCBI Taxonomy" id="505345"/>
    <lineage>
        <taxon>Bacteria</taxon>
        <taxon>Pseudomonadati</taxon>
        <taxon>Pseudomonadota</taxon>
        <taxon>Gammaproteobacteria</taxon>
        <taxon>Pasteurellales</taxon>
        <taxon>Pasteurellaceae</taxon>
        <taxon>Gallibacterium</taxon>
    </lineage>
</organism>
<dbReference type="FunFam" id="3.40.50.300:FF:000425">
    <property type="entry name" value="Probable ABC transporter, ATP-binding subunit"/>
    <property type="match status" value="1"/>
</dbReference>
<keyword evidence="4" id="KW-0547">Nucleotide-binding</keyword>
<dbReference type="InterPro" id="IPR050093">
    <property type="entry name" value="ABC_SmlMolc_Importer"/>
</dbReference>
<evidence type="ECO:0000256" key="3">
    <source>
        <dbReference type="ARBA" id="ARBA00022496"/>
    </source>
</evidence>
<dbReference type="CDD" id="cd03259">
    <property type="entry name" value="ABC_Carb_Solutes_like"/>
    <property type="match status" value="1"/>
</dbReference>
<dbReference type="Gene3D" id="3.40.50.300">
    <property type="entry name" value="P-loop containing nucleotide triphosphate hydrolases"/>
    <property type="match status" value="1"/>
</dbReference>
<dbReference type="GO" id="GO:0005524">
    <property type="term" value="F:ATP binding"/>
    <property type="evidence" value="ECO:0007669"/>
    <property type="project" value="UniProtKB-KW"/>
</dbReference>
<dbReference type="SUPFAM" id="SSF50331">
    <property type="entry name" value="MOP-like"/>
    <property type="match status" value="1"/>
</dbReference>
<evidence type="ECO:0000256" key="8">
    <source>
        <dbReference type="ARBA" id="ARBA00023136"/>
    </source>
</evidence>
<sequence length="366" mass="40472">MSTLSISQLTCGYGGQTILQDLSFTLEQNEIVCLLGASGCGKTTLLKAIAGILPITTGTIKLANQELSTTPLEQRQIGLIFQDYALFPHLTVAENITFGLQKQSRQQQQVILAKMTALVRLQGLEQRYPHQLSGGQQQRVAIARALACEPKLLLLDEPFSNIDSQVRYQLIEEIRAILKQQNVPAIFVTHSKEEAFVFADKLALMDKGKIVQFGDALTLYQQPNSHFVAEFLGKVNYLPCQIQQPQLDSAFGLMPLTTASYANGSLIQDNCNAYLLLRPEEIVMQGDTTKSVIADQQRGSAVATVKQVSFLGGYYRYQVELKNTLYPAILVIQAQQYFVVGSDVVLSLNSLRQVLFATDGVAKHKR</sequence>
<dbReference type="RefSeq" id="WP_065237350.1">
    <property type="nucleotide sequence ID" value="NZ_JTJR01000023.1"/>
</dbReference>
<keyword evidence="6" id="KW-0408">Iron</keyword>
<feature type="domain" description="ABC transporter" evidence="9">
    <location>
        <begin position="1"/>
        <end position="232"/>
    </location>
</feature>
<dbReference type="Gene3D" id="2.40.50.100">
    <property type="match status" value="1"/>
</dbReference>
<comment type="caution">
    <text evidence="10">The sequence shown here is derived from an EMBL/GenBank/DDBJ whole genome shotgun (WGS) entry which is preliminary data.</text>
</comment>
<dbReference type="PROSITE" id="PS50893">
    <property type="entry name" value="ABC_TRANSPORTER_2"/>
    <property type="match status" value="1"/>
</dbReference>
<evidence type="ECO:0000256" key="7">
    <source>
        <dbReference type="ARBA" id="ARBA00023065"/>
    </source>
</evidence>
<dbReference type="GO" id="GO:0016887">
    <property type="term" value="F:ATP hydrolysis activity"/>
    <property type="evidence" value="ECO:0007669"/>
    <property type="project" value="InterPro"/>
</dbReference>
<gene>
    <name evidence="10" type="ORF">QV06_06025</name>
</gene>
<dbReference type="GO" id="GO:0015408">
    <property type="term" value="F:ABC-type ferric iron transporter activity"/>
    <property type="evidence" value="ECO:0007669"/>
    <property type="project" value="InterPro"/>
</dbReference>
<dbReference type="PANTHER" id="PTHR42781">
    <property type="entry name" value="SPERMIDINE/PUTRESCINE IMPORT ATP-BINDING PROTEIN POTA"/>
    <property type="match status" value="1"/>
</dbReference>
<dbReference type="InterPro" id="IPR008995">
    <property type="entry name" value="Mo/tungstate-bd_C_term_dom"/>
</dbReference>
<keyword evidence="2" id="KW-1003">Cell membrane</keyword>
<keyword evidence="8" id="KW-0472">Membrane</keyword>
<dbReference type="GO" id="GO:0015697">
    <property type="term" value="P:quaternary ammonium group transport"/>
    <property type="evidence" value="ECO:0007669"/>
    <property type="project" value="UniProtKB-ARBA"/>
</dbReference>
<dbReference type="InterPro" id="IPR027417">
    <property type="entry name" value="P-loop_NTPase"/>
</dbReference>
<name>A0A1A7PS80_9PAST</name>
<reference evidence="10 11" key="1">
    <citation type="submission" date="2014-11" db="EMBL/GenBank/DDBJ databases">
        <title>Pan-genome of Gallibacterium spp.</title>
        <authorList>
            <person name="Kudirkiene E."/>
            <person name="Bojesen A.M."/>
        </authorList>
    </citation>
    <scope>NUCLEOTIDE SEQUENCE [LARGE SCALE GENOMIC DNA]</scope>
    <source>
        <strain evidence="10 11">59/S3/89</strain>
    </source>
</reference>
<dbReference type="PROSITE" id="PS00211">
    <property type="entry name" value="ABC_TRANSPORTER_1"/>
    <property type="match status" value="1"/>
</dbReference>
<evidence type="ECO:0000256" key="6">
    <source>
        <dbReference type="ARBA" id="ARBA00023004"/>
    </source>
</evidence>
<evidence type="ECO:0000256" key="1">
    <source>
        <dbReference type="ARBA" id="ARBA00022448"/>
    </source>
</evidence>
<evidence type="ECO:0000259" key="9">
    <source>
        <dbReference type="PROSITE" id="PS50893"/>
    </source>
</evidence>
<dbReference type="SMART" id="SM00382">
    <property type="entry name" value="AAA"/>
    <property type="match status" value="1"/>
</dbReference>
<dbReference type="InterPro" id="IPR017871">
    <property type="entry name" value="ABC_transporter-like_CS"/>
</dbReference>
<dbReference type="PANTHER" id="PTHR42781:SF4">
    <property type="entry name" value="SPERMIDINE_PUTRESCINE IMPORT ATP-BINDING PROTEIN POTA"/>
    <property type="match status" value="1"/>
</dbReference>
<proteinExistence type="predicted"/>
<keyword evidence="1" id="KW-0813">Transport</keyword>
<protein>
    <submittedName>
        <fullName evidence="10">ABC transporter</fullName>
    </submittedName>
</protein>